<comment type="similarity">
    <text evidence="1">Belongs to the HIBADH-related family.</text>
</comment>
<name>F4CTP9_PSEUX</name>
<feature type="domain" description="3-hydroxyisobutyrate dehydrogenase-like NAD-binding" evidence="6">
    <location>
        <begin position="166"/>
        <end position="284"/>
    </location>
</feature>
<accession>F4CTP9</accession>
<dbReference type="Pfam" id="PF03446">
    <property type="entry name" value="NAD_binding_2"/>
    <property type="match status" value="1"/>
</dbReference>
<dbReference type="PIRSF" id="PIRSF000103">
    <property type="entry name" value="HIBADH"/>
    <property type="match status" value="1"/>
</dbReference>
<dbReference type="STRING" id="675635.Psed_6461"/>
<dbReference type="InterPro" id="IPR013328">
    <property type="entry name" value="6PGD_dom2"/>
</dbReference>
<organism evidence="7 8">
    <name type="scientific">Pseudonocardia dioxanivorans (strain ATCC 55486 / DSM 44775 / JCM 13855 / CB1190)</name>
    <dbReference type="NCBI Taxonomy" id="675635"/>
    <lineage>
        <taxon>Bacteria</taxon>
        <taxon>Bacillati</taxon>
        <taxon>Actinomycetota</taxon>
        <taxon>Actinomycetes</taxon>
        <taxon>Pseudonocardiales</taxon>
        <taxon>Pseudonocardiaceae</taxon>
        <taxon>Pseudonocardia</taxon>
    </lineage>
</organism>
<evidence type="ECO:0000256" key="1">
    <source>
        <dbReference type="ARBA" id="ARBA00009080"/>
    </source>
</evidence>
<evidence type="ECO:0000313" key="8">
    <source>
        <dbReference type="Proteomes" id="UP000007809"/>
    </source>
</evidence>
<evidence type="ECO:0000256" key="2">
    <source>
        <dbReference type="ARBA" id="ARBA00023002"/>
    </source>
</evidence>
<dbReference type="eggNOG" id="COG2084">
    <property type="taxonomic scope" value="Bacteria"/>
</dbReference>
<dbReference type="PANTHER" id="PTHR43060">
    <property type="entry name" value="3-HYDROXYISOBUTYRATE DEHYDROGENASE-LIKE 1, MITOCHONDRIAL-RELATED"/>
    <property type="match status" value="1"/>
</dbReference>
<keyword evidence="2 7" id="KW-0560">Oxidoreductase</keyword>
<dbReference type="HOGENOM" id="CLU_035117_1_1_11"/>
<dbReference type="InterPro" id="IPR036291">
    <property type="entry name" value="NAD(P)-bd_dom_sf"/>
</dbReference>
<dbReference type="InterPro" id="IPR029154">
    <property type="entry name" value="HIBADH-like_NADP-bd"/>
</dbReference>
<protein>
    <submittedName>
        <fullName evidence="7">3-hydroxyisobutyrate dehydrogenase</fullName>
        <ecNumber evidence="7">1.1.1.31</ecNumber>
    </submittedName>
</protein>
<proteinExistence type="inferred from homology"/>
<gene>
    <name evidence="7" type="ordered locus">Psed_6461</name>
</gene>
<dbReference type="KEGG" id="pdx:Psed_6461"/>
<feature type="active site" evidence="4">
    <location>
        <position position="172"/>
    </location>
</feature>
<dbReference type="EC" id="1.1.1.31" evidence="7"/>
<reference evidence="7 8" key="1">
    <citation type="journal article" date="2011" name="J. Bacteriol.">
        <title>Genome sequence of the 1,4-dioxane-degrading Pseudonocardia dioxanivorans strain CB1190.</title>
        <authorList>
            <person name="Sales C.M."/>
            <person name="Mahendra S."/>
            <person name="Grostern A."/>
            <person name="Parales R.E."/>
            <person name="Goodwin L.A."/>
            <person name="Woyke T."/>
            <person name="Nolan M."/>
            <person name="Lapidus A."/>
            <person name="Chertkov O."/>
            <person name="Ovchinnikova G."/>
            <person name="Sczyrba A."/>
            <person name="Alvarez-Cohen L."/>
        </authorList>
    </citation>
    <scope>NUCLEOTIDE SEQUENCE [LARGE SCALE GENOMIC DNA]</scope>
    <source>
        <strain evidence="8">ATCC 55486 / DSM 44775 / JCM 13855 / CB1190</strain>
    </source>
</reference>
<dbReference type="AlphaFoldDB" id="F4CTP9"/>
<dbReference type="GO" id="GO:0051287">
    <property type="term" value="F:NAD binding"/>
    <property type="evidence" value="ECO:0007669"/>
    <property type="project" value="InterPro"/>
</dbReference>
<dbReference type="Gene3D" id="1.10.1040.10">
    <property type="entry name" value="N-(1-d-carboxylethyl)-l-norvaline Dehydrogenase, domain 2"/>
    <property type="match status" value="1"/>
</dbReference>
<feature type="domain" description="6-phosphogluconate dehydrogenase NADP-binding" evidence="5">
    <location>
        <begin position="7"/>
        <end position="163"/>
    </location>
</feature>
<dbReference type="GO" id="GO:0008442">
    <property type="term" value="F:3-hydroxyisobutyrate dehydrogenase activity"/>
    <property type="evidence" value="ECO:0007669"/>
    <property type="project" value="UniProtKB-EC"/>
</dbReference>
<dbReference type="SUPFAM" id="SSF51735">
    <property type="entry name" value="NAD(P)-binding Rossmann-fold domains"/>
    <property type="match status" value="1"/>
</dbReference>
<dbReference type="Gene3D" id="3.40.50.720">
    <property type="entry name" value="NAD(P)-binding Rossmann-like Domain"/>
    <property type="match status" value="1"/>
</dbReference>
<evidence type="ECO:0000259" key="6">
    <source>
        <dbReference type="Pfam" id="PF14833"/>
    </source>
</evidence>
<dbReference type="SUPFAM" id="SSF48179">
    <property type="entry name" value="6-phosphogluconate dehydrogenase C-terminal domain-like"/>
    <property type="match status" value="1"/>
</dbReference>
<keyword evidence="3" id="KW-0520">NAD</keyword>
<evidence type="ECO:0000313" key="7">
    <source>
        <dbReference type="EMBL" id="AEA28552.1"/>
    </source>
</evidence>
<evidence type="ECO:0000256" key="3">
    <source>
        <dbReference type="ARBA" id="ARBA00023027"/>
    </source>
</evidence>
<dbReference type="InterPro" id="IPR006115">
    <property type="entry name" value="6PGDH_NADP-bd"/>
</dbReference>
<evidence type="ECO:0000256" key="4">
    <source>
        <dbReference type="PIRSR" id="PIRSR000103-1"/>
    </source>
</evidence>
<dbReference type="InterPro" id="IPR008927">
    <property type="entry name" value="6-PGluconate_DH-like_C_sf"/>
</dbReference>
<dbReference type="RefSeq" id="WP_013678434.1">
    <property type="nucleotide sequence ID" value="NC_015312.1"/>
</dbReference>
<sequence length="300" mass="30965">MTGSGRRVGLIGVGNMGGRIGRRLHETGVEIVGHHPDPEKVRRWGLEPVDSVRALTACVDVVLLCLPDSPVVEAVVTGEDGVLAAAREGQVIVDATSALPQSTRALAAAAAERGVGYVDAPVSGGARSAPEGRLTVMVGGEPDTVAGLRWLFDAIASSVHVMGPVGSGHLTKILNNFLNAVSLAATSEVMVAGRAAGLDVHALLQVLSVSSGRNYAVETRFPSIIEGDYLEGGITVDLMIKDVVSYLDQIARQHGVSLAGSGVLSAFRMASALGYGDQINNRVVDALGDAAGGVRLHTRP</sequence>
<dbReference type="Proteomes" id="UP000007809">
    <property type="component" value="Chromosome"/>
</dbReference>
<dbReference type="Pfam" id="PF14833">
    <property type="entry name" value="NAD_binding_11"/>
    <property type="match status" value="1"/>
</dbReference>
<dbReference type="InterPro" id="IPR015815">
    <property type="entry name" value="HIBADH-related"/>
</dbReference>
<dbReference type="GO" id="GO:0050661">
    <property type="term" value="F:NADP binding"/>
    <property type="evidence" value="ECO:0007669"/>
    <property type="project" value="InterPro"/>
</dbReference>
<keyword evidence="8" id="KW-1185">Reference proteome</keyword>
<dbReference type="EMBL" id="CP002593">
    <property type="protein sequence ID" value="AEA28552.1"/>
    <property type="molecule type" value="Genomic_DNA"/>
</dbReference>
<evidence type="ECO:0000259" key="5">
    <source>
        <dbReference type="Pfam" id="PF03446"/>
    </source>
</evidence>
<dbReference type="PANTHER" id="PTHR43060:SF15">
    <property type="entry name" value="3-HYDROXYISOBUTYRATE DEHYDROGENASE-LIKE 1, MITOCHONDRIAL-RELATED"/>
    <property type="match status" value="1"/>
</dbReference>